<accession>A0AC34R737</accession>
<dbReference type="WBParaSite" id="JU765_v2.g4073.t1">
    <property type="protein sequence ID" value="JU765_v2.g4073.t1"/>
    <property type="gene ID" value="JU765_v2.g4073"/>
</dbReference>
<dbReference type="Proteomes" id="UP000887576">
    <property type="component" value="Unplaced"/>
</dbReference>
<evidence type="ECO:0000313" key="1">
    <source>
        <dbReference type="Proteomes" id="UP000887576"/>
    </source>
</evidence>
<reference evidence="2" key="1">
    <citation type="submission" date="2022-11" db="UniProtKB">
        <authorList>
            <consortium name="WormBaseParasite"/>
        </authorList>
    </citation>
    <scope>IDENTIFICATION</scope>
</reference>
<sequence>MPKIVLFFAIFLIVFGKCVGKLPEQDMNVPELVAYYGYPIETITTETPDGYFLVLHRIPFGKNATMTDERRPVIFLQHGLFGSSADWSTNVPAQSAAYVFADAGFDVWMGNVRGNVYSEKHRSFSRFSTKFWNFTFDDHAAIDLPVMVQTILNITKEDSLYYVGHSQGTAIMFAQGSENQPFAEKISAFFALAPVTTVAHIRGTAIMFAQGSENQPFAEKISAFFALAPVTTVAHIRGLMAFIGARFGSKMGKIIEIFGAYDFLPSGFFEKLFAYVICGEKWFKNPLCSNLLFQIAGPDSKDINMTRVMIYMDHTPAGSSTKNVVHWAQMVASGKFCKYDYGTKNQEFYGQPTAPEYNISKLRIPTYLYYSADDWLADPLDVEGNIIPKLNKTVLKESNHLGVYNHL</sequence>
<name>A0AC34R737_9BILA</name>
<organism evidence="1 2">
    <name type="scientific">Panagrolaimus sp. JU765</name>
    <dbReference type="NCBI Taxonomy" id="591449"/>
    <lineage>
        <taxon>Eukaryota</taxon>
        <taxon>Metazoa</taxon>
        <taxon>Ecdysozoa</taxon>
        <taxon>Nematoda</taxon>
        <taxon>Chromadorea</taxon>
        <taxon>Rhabditida</taxon>
        <taxon>Tylenchina</taxon>
        <taxon>Panagrolaimomorpha</taxon>
        <taxon>Panagrolaimoidea</taxon>
        <taxon>Panagrolaimidae</taxon>
        <taxon>Panagrolaimus</taxon>
    </lineage>
</organism>
<protein>
    <submittedName>
        <fullName evidence="2">Lipase</fullName>
    </submittedName>
</protein>
<evidence type="ECO:0000313" key="2">
    <source>
        <dbReference type="WBParaSite" id="JU765_v2.g4073.t1"/>
    </source>
</evidence>
<proteinExistence type="predicted"/>